<dbReference type="InterPro" id="IPR022625">
    <property type="entry name" value="TypeI_RM_Rsu_C"/>
</dbReference>
<dbReference type="GeneID" id="76042567"/>
<evidence type="ECO:0000256" key="1">
    <source>
        <dbReference type="ARBA" id="ARBA00000851"/>
    </source>
</evidence>
<comment type="similarity">
    <text evidence="2 11">Belongs to the HsdR family.</text>
</comment>
<dbReference type="Gene3D" id="3.90.1570.50">
    <property type="match status" value="1"/>
</dbReference>
<keyword evidence="4" id="KW-0540">Nuclease</keyword>
<dbReference type="STRING" id="319653.SAMN04487973_10184"/>
<dbReference type="PANTHER" id="PTHR30195:SF16">
    <property type="entry name" value="TYPE I RESTRICTION ENZYME ENDONUCLEASE SUBUNIT"/>
    <property type="match status" value="1"/>
</dbReference>
<evidence type="ECO:0000313" key="15">
    <source>
        <dbReference type="Proteomes" id="UP000051749"/>
    </source>
</evidence>
<keyword evidence="8 11" id="KW-0378">Hydrolase</keyword>
<comment type="subunit">
    <text evidence="3 11">The type I restriction/modification system is composed of three polypeptides R, M and S.</text>
</comment>
<evidence type="ECO:0000256" key="3">
    <source>
        <dbReference type="ARBA" id="ARBA00011296"/>
    </source>
</evidence>
<evidence type="ECO:0000259" key="12">
    <source>
        <dbReference type="PROSITE" id="PS51192"/>
    </source>
</evidence>
<dbReference type="Gene3D" id="3.40.50.300">
    <property type="entry name" value="P-loop containing nucleotide triphosphate hydrolases"/>
    <property type="match status" value="2"/>
</dbReference>
<dbReference type="InterPro" id="IPR007409">
    <property type="entry name" value="Restrct_endonuc_type1_HsdR_N"/>
</dbReference>
<keyword evidence="6 11" id="KW-0680">Restriction system</keyword>
<keyword evidence="16" id="KW-1185">Reference proteome</keyword>
<feature type="domain" description="Helicase ATP-binding" evidence="12">
    <location>
        <begin position="274"/>
        <end position="431"/>
    </location>
</feature>
<reference evidence="14 16" key="2">
    <citation type="submission" date="2016-10" db="EMBL/GenBank/DDBJ databases">
        <authorList>
            <person name="Varghese N."/>
            <person name="Submissions S."/>
        </authorList>
    </citation>
    <scope>NUCLEOTIDE SEQUENCE [LARGE SCALE GENOMIC DNA]</scope>
    <source>
        <strain evidence="14 16">CGMCC 1.3889</strain>
    </source>
</reference>
<dbReference type="EMBL" id="JQBY01000001">
    <property type="protein sequence ID" value="KRN83614.1"/>
    <property type="molecule type" value="Genomic_DNA"/>
</dbReference>
<dbReference type="PROSITE" id="PS51192">
    <property type="entry name" value="HELICASE_ATP_BIND_1"/>
    <property type="match status" value="1"/>
</dbReference>
<evidence type="ECO:0000256" key="5">
    <source>
        <dbReference type="ARBA" id="ARBA00022741"/>
    </source>
</evidence>
<keyword evidence="5 11" id="KW-0547">Nucleotide-binding</keyword>
<dbReference type="Pfam" id="PF12008">
    <property type="entry name" value="EcoR124_C"/>
    <property type="match status" value="1"/>
</dbReference>
<keyword evidence="10 11" id="KW-0238">DNA-binding</keyword>
<dbReference type="Proteomes" id="UP000051749">
    <property type="component" value="Unassembled WGS sequence"/>
</dbReference>
<reference evidence="13 15" key="1">
    <citation type="journal article" date="2015" name="Genome Announc.">
        <title>Expanding the biotechnology potential of lactobacilli through comparative genomics of 213 strains and associated genera.</title>
        <authorList>
            <person name="Sun Z."/>
            <person name="Harris H.M."/>
            <person name="McCann A."/>
            <person name="Guo C."/>
            <person name="Argimon S."/>
            <person name="Zhang W."/>
            <person name="Yang X."/>
            <person name="Jeffery I.B."/>
            <person name="Cooney J.C."/>
            <person name="Kagawa T.F."/>
            <person name="Liu W."/>
            <person name="Song Y."/>
            <person name="Salvetti E."/>
            <person name="Wrobel A."/>
            <person name="Rasinkangas P."/>
            <person name="Parkhill J."/>
            <person name="Rea M.C."/>
            <person name="O'Sullivan O."/>
            <person name="Ritari J."/>
            <person name="Douillard F.P."/>
            <person name="Paul Ross R."/>
            <person name="Yang R."/>
            <person name="Briner A.E."/>
            <person name="Felis G.E."/>
            <person name="de Vos W.M."/>
            <person name="Barrangou R."/>
            <person name="Klaenhammer T.R."/>
            <person name="Caufield P.W."/>
            <person name="Cui Y."/>
            <person name="Zhang H."/>
            <person name="O'Toole P.W."/>
        </authorList>
    </citation>
    <scope>NUCLEOTIDE SEQUENCE [LARGE SCALE GENOMIC DNA]</scope>
    <source>
        <strain evidence="13 15">DSM 22301</strain>
    </source>
</reference>
<dbReference type="GO" id="GO:0005524">
    <property type="term" value="F:ATP binding"/>
    <property type="evidence" value="ECO:0007669"/>
    <property type="project" value="UniProtKB-KW"/>
</dbReference>
<name>A0A0R2K1Z5_9LACO</name>
<dbReference type="CDD" id="cd18800">
    <property type="entry name" value="SF2_C_EcoR124I-like"/>
    <property type="match status" value="1"/>
</dbReference>
<dbReference type="Gene3D" id="1.20.58.910">
    <property type="match status" value="1"/>
</dbReference>
<evidence type="ECO:0000256" key="6">
    <source>
        <dbReference type="ARBA" id="ARBA00022747"/>
    </source>
</evidence>
<evidence type="ECO:0000313" key="14">
    <source>
        <dbReference type="EMBL" id="SER02568.1"/>
    </source>
</evidence>
<gene>
    <name evidence="13" type="ORF">IV87_GL000083</name>
    <name evidence="14" type="ORF">SAMN04487973_10184</name>
</gene>
<proteinExistence type="inferred from homology"/>
<accession>A0A0R2K1Z5</accession>
<dbReference type="PATRIC" id="fig|319653.3.peg.83"/>
<dbReference type="EMBL" id="FOGK01000001">
    <property type="protein sequence ID" value="SER02568.1"/>
    <property type="molecule type" value="Genomic_DNA"/>
</dbReference>
<dbReference type="SUPFAM" id="SSF52540">
    <property type="entry name" value="P-loop containing nucleoside triphosphate hydrolases"/>
    <property type="match status" value="1"/>
</dbReference>
<evidence type="ECO:0000256" key="11">
    <source>
        <dbReference type="RuleBase" id="RU364115"/>
    </source>
</evidence>
<dbReference type="Proteomes" id="UP000182818">
    <property type="component" value="Unassembled WGS sequence"/>
</dbReference>
<evidence type="ECO:0000256" key="7">
    <source>
        <dbReference type="ARBA" id="ARBA00022759"/>
    </source>
</evidence>
<evidence type="ECO:0000256" key="9">
    <source>
        <dbReference type="ARBA" id="ARBA00022840"/>
    </source>
</evidence>
<dbReference type="GO" id="GO:0009035">
    <property type="term" value="F:type I site-specific deoxyribonuclease activity"/>
    <property type="evidence" value="ECO:0007669"/>
    <property type="project" value="UniProtKB-EC"/>
</dbReference>
<dbReference type="InterPro" id="IPR014001">
    <property type="entry name" value="Helicase_ATP-bd"/>
</dbReference>
<sequence>MSLYKTKGEIPFENEFIETLCHNGWTYLQELDEATPQQLENHFREILNQNNREVLSGVDITDREMQDIMRFIEGMTPIDVNRFLTKGYVAEINLTRENPDLGRIQLRAFWRDDVAGGQMRYEVIKQAIRPGMENKPDDPNRRFDVTLLFNGMPLIQVEEKKVDVSLKTATNQIAKYKSEHKYDGLYTLVQIFVALKEDASRYFANQKSADSFNDKFFFEWLDASNKAVRNWKQFTEEFLMIPMAHNIVSNFTLVNSENLVVLRPYQIHAVKAIREAFAQHKDGYVWHATGSGKTMTAYKTATLLQRDPANQVIFLSDRKELDSQSGKNFAMFSSGSDDNVFEINNTNDLIRHLKSNKTGVIVTTINKMKIAVDRHNAQIAAGKKGFLDKVMQRRMVFIVDEAHRSQFGEMQRTIKQAFPKQNWYGFTGTPIFEFNKTSEDQTTETQFGPELHRYNIGNALNDGAILKFNSEYVNLAQVTDQNGDDIQEPDLPDSFYDGDSEESDQYRNKVVKWIIKNWQKKSEHGSFNAILATSSIQQAQRFYDIFKKKYENGESKLKVAITYSLNENGDNNQSQRNGLVEAMKDYSQRYTDNNSTFNLDNINAYIEDVAKRAARMEGQYRHLKPEQSIDLTIVVARLLTGFDAQRLNTLYLDKLLEYQGLIQAYARTNRIFDKNKSQGNIVIFRRPKLMEERTKDAFEKYAGEGSFKKVFRPDFDQMQNEFREEVSDLRRYVPQPEDANDLQDETQDDQIEFLNRFRSLAKKLQYIASYSEFNWNEQANDYGITQEEYGYYQGAFENIKIVVTAAQEDEIEDPKQQELLNFDFDDVVIHELVIDKEYVLTLATKAIRAQHEFMKSQTERDRQLTEDTQKELETALNKYAKSGHSATAEQIKSFISETDIMQGDKDFDAISAFASRQSRAKQRAILDFCDEWGLDPNQLTRLNTEYVASGKFDHERDLRQTADRQTAAANGHVFKNVLQYKAAASNAWETFIKEDLTKYL</sequence>
<comment type="caution">
    <text evidence="13">The sequence shown here is derived from an EMBL/GenBank/DDBJ whole genome shotgun (WGS) entry which is preliminary data.</text>
</comment>
<evidence type="ECO:0000256" key="8">
    <source>
        <dbReference type="ARBA" id="ARBA00022801"/>
    </source>
</evidence>
<dbReference type="EC" id="3.1.21.3" evidence="11"/>
<dbReference type="SMART" id="SM00487">
    <property type="entry name" value="DEXDc"/>
    <property type="match status" value="1"/>
</dbReference>
<evidence type="ECO:0000313" key="13">
    <source>
        <dbReference type="EMBL" id="KRN83614.1"/>
    </source>
</evidence>
<dbReference type="AlphaFoldDB" id="A0A0R2K1Z5"/>
<dbReference type="Pfam" id="PF04313">
    <property type="entry name" value="HSDR_N"/>
    <property type="match status" value="1"/>
</dbReference>
<dbReference type="OrthoDB" id="9758243at2"/>
<evidence type="ECO:0000256" key="2">
    <source>
        <dbReference type="ARBA" id="ARBA00008598"/>
    </source>
</evidence>
<dbReference type="NCBIfam" id="TIGR00348">
    <property type="entry name" value="hsdR"/>
    <property type="match status" value="1"/>
</dbReference>
<dbReference type="PANTHER" id="PTHR30195">
    <property type="entry name" value="TYPE I SITE-SPECIFIC DEOXYRIBONUCLEASE PROTEIN SUBUNIT M AND R"/>
    <property type="match status" value="1"/>
</dbReference>
<dbReference type="Pfam" id="PF18766">
    <property type="entry name" value="SWI2_SNF2"/>
    <property type="match status" value="1"/>
</dbReference>
<comment type="function">
    <text evidence="11">Subunit R is required for both nuclease and ATPase activities, but not for modification.</text>
</comment>
<keyword evidence="7" id="KW-0255">Endonuclease</keyword>
<dbReference type="GO" id="GO:0003677">
    <property type="term" value="F:DNA binding"/>
    <property type="evidence" value="ECO:0007669"/>
    <property type="project" value="UniProtKB-KW"/>
</dbReference>
<dbReference type="InterPro" id="IPR051268">
    <property type="entry name" value="Type-I_R_enzyme_R_subunit"/>
</dbReference>
<dbReference type="Pfam" id="PF22679">
    <property type="entry name" value="T1R_D3-like"/>
    <property type="match status" value="1"/>
</dbReference>
<dbReference type="InterPro" id="IPR027417">
    <property type="entry name" value="P-loop_NTPase"/>
</dbReference>
<organism evidence="13 15">
    <name type="scientific">Pediococcus ethanolidurans</name>
    <dbReference type="NCBI Taxonomy" id="319653"/>
    <lineage>
        <taxon>Bacteria</taxon>
        <taxon>Bacillati</taxon>
        <taxon>Bacillota</taxon>
        <taxon>Bacilli</taxon>
        <taxon>Lactobacillales</taxon>
        <taxon>Lactobacillaceae</taxon>
        <taxon>Pediococcus</taxon>
    </lineage>
</organism>
<dbReference type="GO" id="GO:0009307">
    <property type="term" value="P:DNA restriction-modification system"/>
    <property type="evidence" value="ECO:0007669"/>
    <property type="project" value="UniProtKB-KW"/>
</dbReference>
<dbReference type="InterPro" id="IPR040980">
    <property type="entry name" value="SWI2_SNF2"/>
</dbReference>
<comment type="catalytic activity">
    <reaction evidence="1 11">
        <text>Endonucleolytic cleavage of DNA to give random double-stranded fragments with terminal 5'-phosphates, ATP is simultaneously hydrolyzed.</text>
        <dbReference type="EC" id="3.1.21.3"/>
    </reaction>
</comment>
<dbReference type="CDD" id="cd22332">
    <property type="entry name" value="HsdR_N"/>
    <property type="match status" value="1"/>
</dbReference>
<keyword evidence="9 11" id="KW-0067">ATP-binding</keyword>
<dbReference type="RefSeq" id="WP_057804928.1">
    <property type="nucleotide sequence ID" value="NZ_BJYP01000001.1"/>
</dbReference>
<protein>
    <recommendedName>
        <fullName evidence="11">Type I restriction enzyme endonuclease subunit</fullName>
        <shortName evidence="11">R protein</shortName>
        <ecNumber evidence="11">3.1.21.3</ecNumber>
    </recommendedName>
    <alternativeName>
        <fullName evidence="11">Type-1 restriction enzyme R protein</fullName>
    </alternativeName>
</protein>
<evidence type="ECO:0000256" key="10">
    <source>
        <dbReference type="ARBA" id="ARBA00023125"/>
    </source>
</evidence>
<evidence type="ECO:0000256" key="4">
    <source>
        <dbReference type="ARBA" id="ARBA00022722"/>
    </source>
</evidence>
<dbReference type="InterPro" id="IPR055180">
    <property type="entry name" value="HsdR_RecA-like_helicase_dom_2"/>
</dbReference>
<dbReference type="InterPro" id="IPR004473">
    <property type="entry name" value="Restrct_endonuc_typeI_HsdR"/>
</dbReference>
<evidence type="ECO:0000313" key="16">
    <source>
        <dbReference type="Proteomes" id="UP000182818"/>
    </source>
</evidence>